<evidence type="ECO:0000256" key="1">
    <source>
        <dbReference type="ARBA" id="ARBA00012493"/>
    </source>
</evidence>
<dbReference type="GO" id="GO:0003964">
    <property type="term" value="F:RNA-directed DNA polymerase activity"/>
    <property type="evidence" value="ECO:0007669"/>
    <property type="project" value="UniProtKB-EC"/>
</dbReference>
<keyword evidence="4" id="KW-1185">Reference proteome</keyword>
<dbReference type="InterPro" id="IPR001584">
    <property type="entry name" value="Integrase_cat-core"/>
</dbReference>
<dbReference type="GO" id="GO:0003676">
    <property type="term" value="F:nucleic acid binding"/>
    <property type="evidence" value="ECO:0007669"/>
    <property type="project" value="InterPro"/>
</dbReference>
<evidence type="ECO:0000259" key="2">
    <source>
        <dbReference type="PROSITE" id="PS50994"/>
    </source>
</evidence>
<dbReference type="Pfam" id="PF00665">
    <property type="entry name" value="rve"/>
    <property type="match status" value="1"/>
</dbReference>
<organism evidence="3 4">
    <name type="scientific">Popillia japonica</name>
    <name type="common">Japanese beetle</name>
    <dbReference type="NCBI Taxonomy" id="7064"/>
    <lineage>
        <taxon>Eukaryota</taxon>
        <taxon>Metazoa</taxon>
        <taxon>Ecdysozoa</taxon>
        <taxon>Arthropoda</taxon>
        <taxon>Hexapoda</taxon>
        <taxon>Insecta</taxon>
        <taxon>Pterygota</taxon>
        <taxon>Neoptera</taxon>
        <taxon>Endopterygota</taxon>
        <taxon>Coleoptera</taxon>
        <taxon>Polyphaga</taxon>
        <taxon>Scarabaeiformia</taxon>
        <taxon>Scarabaeidae</taxon>
        <taxon>Rutelinae</taxon>
        <taxon>Popillia</taxon>
    </lineage>
</organism>
<dbReference type="EC" id="2.7.7.49" evidence="1"/>
<evidence type="ECO:0000313" key="4">
    <source>
        <dbReference type="Proteomes" id="UP001458880"/>
    </source>
</evidence>
<dbReference type="InterPro" id="IPR008042">
    <property type="entry name" value="Retrotrans_Pao"/>
</dbReference>
<dbReference type="InterPro" id="IPR012337">
    <property type="entry name" value="RNaseH-like_sf"/>
</dbReference>
<gene>
    <name evidence="3" type="ORF">QE152_g32149</name>
</gene>
<dbReference type="Gene3D" id="3.30.420.10">
    <property type="entry name" value="Ribonuclease H-like superfamily/Ribonuclease H"/>
    <property type="match status" value="1"/>
</dbReference>
<feature type="domain" description="Integrase catalytic" evidence="2">
    <location>
        <begin position="119"/>
        <end position="272"/>
    </location>
</feature>
<dbReference type="PANTHER" id="PTHR37984:SF5">
    <property type="entry name" value="PROTEIN NYNRIN-LIKE"/>
    <property type="match status" value="1"/>
</dbReference>
<comment type="caution">
    <text evidence="3">The sequence shown here is derived from an EMBL/GenBank/DDBJ whole genome shotgun (WGS) entry which is preliminary data.</text>
</comment>
<name>A0AAW1J023_POPJA</name>
<dbReference type="AlphaFoldDB" id="A0AAW1J023"/>
<dbReference type="PANTHER" id="PTHR37984">
    <property type="entry name" value="PROTEIN CBG26694"/>
    <property type="match status" value="1"/>
</dbReference>
<dbReference type="PROSITE" id="PS00018">
    <property type="entry name" value="EF_HAND_1"/>
    <property type="match status" value="1"/>
</dbReference>
<accession>A0AAW1J023</accession>
<dbReference type="EMBL" id="JASPKY010000463">
    <property type="protein sequence ID" value="KAK9696052.1"/>
    <property type="molecule type" value="Genomic_DNA"/>
</dbReference>
<dbReference type="Gene3D" id="1.10.340.70">
    <property type="match status" value="1"/>
</dbReference>
<dbReference type="GO" id="GO:0015074">
    <property type="term" value="P:DNA integration"/>
    <property type="evidence" value="ECO:0007669"/>
    <property type="project" value="InterPro"/>
</dbReference>
<dbReference type="InterPro" id="IPR018247">
    <property type="entry name" value="EF_Hand_1_Ca_BS"/>
</dbReference>
<dbReference type="SUPFAM" id="SSF53098">
    <property type="entry name" value="Ribonuclease H-like"/>
    <property type="match status" value="1"/>
</dbReference>
<protein>
    <recommendedName>
        <fullName evidence="1">RNA-directed DNA polymerase</fullName>
        <ecNumber evidence="1">2.7.7.49</ecNumber>
    </recommendedName>
</protein>
<dbReference type="InterPro" id="IPR050951">
    <property type="entry name" value="Retrovirus_Pol_polyprotein"/>
</dbReference>
<reference evidence="3 4" key="1">
    <citation type="journal article" date="2024" name="BMC Genomics">
        <title>De novo assembly and annotation of Popillia japonica's genome with initial clues to its potential as an invasive pest.</title>
        <authorList>
            <person name="Cucini C."/>
            <person name="Boschi S."/>
            <person name="Funari R."/>
            <person name="Cardaioli E."/>
            <person name="Iannotti N."/>
            <person name="Marturano G."/>
            <person name="Paoli F."/>
            <person name="Bruttini M."/>
            <person name="Carapelli A."/>
            <person name="Frati F."/>
            <person name="Nardi F."/>
        </authorList>
    </citation>
    <scope>NUCLEOTIDE SEQUENCE [LARGE SCALE GENOMIC DNA]</scope>
    <source>
        <strain evidence="3">DMR45628</strain>
    </source>
</reference>
<dbReference type="Proteomes" id="UP001458880">
    <property type="component" value="Unassembled WGS sequence"/>
</dbReference>
<dbReference type="InterPro" id="IPR041588">
    <property type="entry name" value="Integrase_H2C2"/>
</dbReference>
<dbReference type="Pfam" id="PF17921">
    <property type="entry name" value="Integrase_H2C2"/>
    <property type="match status" value="1"/>
</dbReference>
<dbReference type="InterPro" id="IPR036397">
    <property type="entry name" value="RNaseH_sf"/>
</dbReference>
<proteinExistence type="predicted"/>
<dbReference type="Pfam" id="PF05380">
    <property type="entry name" value="Peptidase_A17"/>
    <property type="match status" value="1"/>
</dbReference>
<evidence type="ECO:0000313" key="3">
    <source>
        <dbReference type="EMBL" id="KAK9696052.1"/>
    </source>
</evidence>
<dbReference type="PROSITE" id="PS50994">
    <property type="entry name" value="INTEGRASE"/>
    <property type="match status" value="1"/>
</dbReference>
<sequence length="671" mass="78107">MSNILIIKDQKYTVVHEEYQKLCNVYVEHFNNQGPKIYRCTRRVRTLENTEEKLEIIIQYHEGKSDHRGINETCKQIKKAFYWPQMKTDVTNYIKNCEVCQRNKYDRRPPRIPYQLTEKVDKPFDKMHIDTISINGQNFLTIIDAFSKYSQAYPIQGKTAIEIVDRLIESFSIHGTPQEMVMDKGLEFNNVTLRELLKLYKIKVHYTTSQNPNSNSLIERFDSTFLEHVRLLKNQKVTQNIKQLVRLAILAYNSTNYSATGVTPFELLYGHTNSKEPMDLYYDDVYFQEYIDNHKERTKHLYEHIARRMQENKERSIDKKNEQRKPSDLKIGQKVYVKPSKYYTQKTTERYWGPYTITRILDNGTVEGTIYNHQNIRQWNSRSQKHKKQNIKIPYKFIKIGLCSRILNGRGSADIEKINNQVGLLPLKLGIAYNTEDKYELVIQIIKRMQDLEVCFKNFDDVQSQIEILDLSTDQEVERSEFEDLFYMEISKAKDIINNGSGSNSSVSVIPNNLNVNNDNQLNVKLPQPSHYESKINITIIMAIETELGSIIICRIRVNTKLNWDQSLSVELEISRKLIIDNRVSIDINVFSDASEKAYETCLFVRSVDCFKNVCVKLGCSKSRVAPLKVLSLPRLELSAAVLSVQLCLKALMAFNLSFNSITMSKSFNGI</sequence>